<feature type="chain" id="PRO_5044963001" description="Glucanase" evidence="9">
    <location>
        <begin position="32"/>
        <end position="431"/>
    </location>
</feature>
<gene>
    <name evidence="11" type="ORF">V5O49_06175</name>
</gene>
<keyword evidence="12" id="KW-1185">Reference proteome</keyword>
<dbReference type="InterPro" id="IPR036434">
    <property type="entry name" value="Beta_cellobiohydrolase_sf"/>
</dbReference>
<keyword evidence="5 9" id="KW-0119">Carbohydrate metabolism</keyword>
<dbReference type="Pfam" id="PF01341">
    <property type="entry name" value="Glyco_hydro_6"/>
    <property type="match status" value="1"/>
</dbReference>
<evidence type="ECO:0000256" key="10">
    <source>
        <dbReference type="SAM" id="MobiDB-lite"/>
    </source>
</evidence>
<comment type="similarity">
    <text evidence="9">Belongs to the glycosyl hydrolase family 6.</text>
</comment>
<dbReference type="Proteomes" id="UP001310387">
    <property type="component" value="Unassembled WGS sequence"/>
</dbReference>
<sequence>MSRHLRTRAALAAAALAATTVAALSVGPALADPPPPDDPRLWVNPESSTLEHVAELGLVGDARADAVALAAVPTATWFTGGTPVEIKQDVKDVVVHAHAADEIPVLVAYNLPFRDCAQYSAGGATSPAEYEAWIDGFAQGIGNKQAVVILEPDGLGIIPWYTTFEGTQEWCQPEEADPETAADERFAMLGDAVDTLGELPGTRVYLDAGHSGWLNVGDNTDRLLKAGIERADGFFLNASNYQYTVNSEAYGRWISSCLALVTKVGGALGDCGNQYWNGGPATDWQGAAMTPYAEWSSGPVDEVPLDRNTQGIDSRYAAALGDVEPSVPFVVDTSRNGQGPWDPSTSPNSYSDPEDWCNPPERGLGERPTLDVGDPLVAGYLWIKVPGESDGQCFRGTGGPLDPERGIVDPPAGEWFVEQADELIDLAVPAL</sequence>
<dbReference type="Gene3D" id="3.20.20.40">
    <property type="entry name" value="1, 4-beta cellobiohydrolase"/>
    <property type="match status" value="1"/>
</dbReference>
<feature type="compositionally biased region" description="Polar residues" evidence="10">
    <location>
        <begin position="334"/>
        <end position="351"/>
    </location>
</feature>
<evidence type="ECO:0000313" key="11">
    <source>
        <dbReference type="EMBL" id="MEG3614707.1"/>
    </source>
</evidence>
<dbReference type="PROSITE" id="PS00655">
    <property type="entry name" value="GLYCOSYL_HYDROL_F6_1"/>
    <property type="match status" value="1"/>
</dbReference>
<dbReference type="PANTHER" id="PTHR34876">
    <property type="match status" value="1"/>
</dbReference>
<keyword evidence="7 9" id="KW-0624">Polysaccharide degradation</keyword>
<evidence type="ECO:0000256" key="1">
    <source>
        <dbReference type="ARBA" id="ARBA00022729"/>
    </source>
</evidence>
<evidence type="ECO:0000256" key="7">
    <source>
        <dbReference type="ARBA" id="ARBA00023326"/>
    </source>
</evidence>
<proteinExistence type="inferred from homology"/>
<dbReference type="SUPFAM" id="SSF51989">
    <property type="entry name" value="Glycosyl hydrolases family 6, cellulases"/>
    <property type="match status" value="1"/>
</dbReference>
<evidence type="ECO:0000256" key="9">
    <source>
        <dbReference type="RuleBase" id="RU361186"/>
    </source>
</evidence>
<evidence type="ECO:0000256" key="2">
    <source>
        <dbReference type="ARBA" id="ARBA00022801"/>
    </source>
</evidence>
<evidence type="ECO:0000256" key="8">
    <source>
        <dbReference type="PROSITE-ProRule" id="PRU10056"/>
    </source>
</evidence>
<dbReference type="PANTHER" id="PTHR34876:SF4">
    <property type="entry name" value="1,4-BETA-D-GLUCAN CELLOBIOHYDROLASE C-RELATED"/>
    <property type="match status" value="1"/>
</dbReference>
<feature type="active site" evidence="8">
    <location>
        <position position="115"/>
    </location>
</feature>
<comment type="caution">
    <text evidence="11">The sequence shown here is derived from an EMBL/GenBank/DDBJ whole genome shotgun (WGS) entry which is preliminary data.</text>
</comment>
<dbReference type="EMBL" id="JBAGLP010000116">
    <property type="protein sequence ID" value="MEG3614707.1"/>
    <property type="molecule type" value="Genomic_DNA"/>
</dbReference>
<keyword evidence="1 9" id="KW-0732">Signal</keyword>
<accession>A0ABU7Z5M0</accession>
<reference evidence="11" key="2">
    <citation type="submission" date="2024-02" db="EMBL/GenBank/DDBJ databases">
        <authorList>
            <person name="Prathaban M."/>
            <person name="Mythili R."/>
            <person name="Sharmila Devi N."/>
            <person name="Sobanaa M."/>
            <person name="Prathiviraj R."/>
            <person name="Selvin J."/>
        </authorList>
    </citation>
    <scope>NUCLEOTIDE SEQUENCE</scope>
    <source>
        <strain evidence="11">MP1014</strain>
    </source>
</reference>
<keyword evidence="2 9" id="KW-0378">Hydrolase</keyword>
<evidence type="ECO:0000256" key="3">
    <source>
        <dbReference type="ARBA" id="ARBA00023001"/>
    </source>
</evidence>
<dbReference type="InterPro" id="IPR001524">
    <property type="entry name" value="Glyco_hydro_6_CS"/>
</dbReference>
<evidence type="ECO:0000313" key="12">
    <source>
        <dbReference type="Proteomes" id="UP001310387"/>
    </source>
</evidence>
<dbReference type="GO" id="GO:0016787">
    <property type="term" value="F:hydrolase activity"/>
    <property type="evidence" value="ECO:0007669"/>
    <property type="project" value="UniProtKB-KW"/>
</dbReference>
<evidence type="ECO:0000256" key="5">
    <source>
        <dbReference type="ARBA" id="ARBA00023277"/>
    </source>
</evidence>
<dbReference type="RefSeq" id="WP_332901466.1">
    <property type="nucleotide sequence ID" value="NZ_JBAGLP010000116.1"/>
</dbReference>
<evidence type="ECO:0000256" key="6">
    <source>
        <dbReference type="ARBA" id="ARBA00023295"/>
    </source>
</evidence>
<keyword evidence="3 9" id="KW-0136">Cellulose degradation</keyword>
<evidence type="ECO:0000256" key="4">
    <source>
        <dbReference type="ARBA" id="ARBA00023157"/>
    </source>
</evidence>
<keyword evidence="6 9" id="KW-0326">Glycosidase</keyword>
<keyword evidence="4" id="KW-1015">Disulfide bond</keyword>
<dbReference type="PRINTS" id="PR00733">
    <property type="entry name" value="GLHYDRLASE6"/>
</dbReference>
<name>A0ABU7Z5M0_9MICO</name>
<organism evidence="11 12">
    <name type="scientific">Isoptericola haloaureus</name>
    <dbReference type="NCBI Taxonomy" id="1542902"/>
    <lineage>
        <taxon>Bacteria</taxon>
        <taxon>Bacillati</taxon>
        <taxon>Actinomycetota</taxon>
        <taxon>Actinomycetes</taxon>
        <taxon>Micrococcales</taxon>
        <taxon>Promicromonosporaceae</taxon>
        <taxon>Isoptericola</taxon>
    </lineage>
</organism>
<feature type="signal peptide" evidence="9">
    <location>
        <begin position="1"/>
        <end position="31"/>
    </location>
</feature>
<dbReference type="InterPro" id="IPR016288">
    <property type="entry name" value="Beta_cellobiohydrolase"/>
</dbReference>
<protein>
    <recommendedName>
        <fullName evidence="9">Glucanase</fullName>
        <ecNumber evidence="9">3.2.1.-</ecNumber>
    </recommendedName>
</protein>
<feature type="region of interest" description="Disordered" evidence="10">
    <location>
        <begin position="334"/>
        <end position="355"/>
    </location>
</feature>
<dbReference type="EC" id="3.2.1.-" evidence="9"/>
<reference evidence="11" key="1">
    <citation type="journal article" date="2024" name="Antonie Van Leeuwenhoek">
        <title>Isoptericola haloaureus sp. nov., a dimorphic actinobacterium isolated from mangrove sediments of southeast India, implicating biosaline agricultural significance through nitrogen fixation and salt tolerance genes.</title>
        <authorList>
            <person name="Prathaban M."/>
            <person name="Prathiviraj R."/>
            <person name="Ravichandran M."/>
            <person name="Natarajan S.D."/>
            <person name="Sobanaa M."/>
            <person name="Hari Krishna Kumar S."/>
            <person name="Chandrasekar V."/>
            <person name="Selvin J."/>
        </authorList>
    </citation>
    <scope>NUCLEOTIDE SEQUENCE</scope>
    <source>
        <strain evidence="11">MP1014</strain>
    </source>
</reference>
<dbReference type="PIRSF" id="PIRSF001100">
    <property type="entry name" value="Beta_cellobiohydrolase"/>
    <property type="match status" value="1"/>
</dbReference>